<comment type="caution">
    <text evidence="1">The sequence shown here is derived from an EMBL/GenBank/DDBJ whole genome shotgun (WGS) entry which is preliminary data.</text>
</comment>
<dbReference type="Proteomes" id="UP001138500">
    <property type="component" value="Unassembled WGS sequence"/>
</dbReference>
<reference evidence="1 2" key="2">
    <citation type="journal article" date="2021" name="Curr. Genet.">
        <title>Genetic response to nitrogen starvation in the aggressive Eucalyptus foliar pathogen Teratosphaeria destructans.</title>
        <authorList>
            <person name="Havenga M."/>
            <person name="Wingfield B.D."/>
            <person name="Wingfield M.J."/>
            <person name="Dreyer L.L."/>
            <person name="Roets F."/>
            <person name="Aylward J."/>
        </authorList>
    </citation>
    <scope>NUCLEOTIDE SEQUENCE [LARGE SCALE GENOMIC DNA]</scope>
    <source>
        <strain evidence="1">CMW44962</strain>
    </source>
</reference>
<dbReference type="AlphaFoldDB" id="A0A9W7SVL1"/>
<keyword evidence="2" id="KW-1185">Reference proteome</keyword>
<evidence type="ECO:0000313" key="2">
    <source>
        <dbReference type="Proteomes" id="UP001138500"/>
    </source>
</evidence>
<name>A0A9W7SVL1_9PEZI</name>
<organism evidence="1 2">
    <name type="scientific">Teratosphaeria destructans</name>
    <dbReference type="NCBI Taxonomy" id="418781"/>
    <lineage>
        <taxon>Eukaryota</taxon>
        <taxon>Fungi</taxon>
        <taxon>Dikarya</taxon>
        <taxon>Ascomycota</taxon>
        <taxon>Pezizomycotina</taxon>
        <taxon>Dothideomycetes</taxon>
        <taxon>Dothideomycetidae</taxon>
        <taxon>Mycosphaerellales</taxon>
        <taxon>Teratosphaeriaceae</taxon>
        <taxon>Teratosphaeria</taxon>
    </lineage>
</organism>
<sequence length="64" mass="7029">MPPLTTPVERANYPLPMYNPALVHPVFFTDAWRKPPFPMPLNAGVSPVAAGYVFGNAKSNMTKL</sequence>
<reference evidence="1 2" key="1">
    <citation type="journal article" date="2018" name="IMA Fungus">
        <title>IMA Genome-F 10: Nine draft genome sequences of Claviceps purpurea s.lat., including C. arundinis, C. humidiphila, and C. cf. spartinae, pseudomolecules for the pitch canker pathogen Fusarium circinatum, draft genome of Davidsoniella eucalypti, Grosmannia galeiformis, Quambalaria eucalypti, and Teratosphaeria destructans.</title>
        <authorList>
            <person name="Wingfield B.D."/>
            <person name="Liu M."/>
            <person name="Nguyen H.D."/>
            <person name="Lane F.A."/>
            <person name="Morgan S.W."/>
            <person name="De Vos L."/>
            <person name="Wilken P.M."/>
            <person name="Duong T.A."/>
            <person name="Aylward J."/>
            <person name="Coetzee M.P."/>
            <person name="Dadej K."/>
            <person name="De Beer Z.W."/>
            <person name="Findlay W."/>
            <person name="Havenga M."/>
            <person name="Kolarik M."/>
            <person name="Menzies J.G."/>
            <person name="Naidoo K."/>
            <person name="Pochopski O."/>
            <person name="Shoukouhi P."/>
            <person name="Santana Q.C."/>
            <person name="Seifert K.A."/>
            <person name="Soal N."/>
            <person name="Steenkamp E.T."/>
            <person name="Tatham C.T."/>
            <person name="van der Nest M.A."/>
            <person name="Wingfield M.J."/>
        </authorList>
    </citation>
    <scope>NUCLEOTIDE SEQUENCE [LARGE SCALE GENOMIC DNA]</scope>
    <source>
        <strain evidence="1">CMW44962</strain>
    </source>
</reference>
<dbReference type="EMBL" id="RIBY02001068">
    <property type="protein sequence ID" value="KAH9833611.1"/>
    <property type="molecule type" value="Genomic_DNA"/>
</dbReference>
<proteinExistence type="predicted"/>
<gene>
    <name evidence="1" type="ORF">Tdes44962_MAKER08769</name>
</gene>
<dbReference type="OrthoDB" id="3535086at2759"/>
<protein>
    <submittedName>
        <fullName evidence="1">Uncharacterized protein</fullName>
    </submittedName>
</protein>
<accession>A0A9W7SVL1</accession>
<evidence type="ECO:0000313" key="1">
    <source>
        <dbReference type="EMBL" id="KAH9833611.1"/>
    </source>
</evidence>